<reference evidence="1 2" key="2">
    <citation type="journal article" date="2012" name="Open Biol.">
        <title>Characteristics of nucleosomes and linker DNA regions on the genome of the basidiomycete Mixia osmundae revealed by mono- and dinucleosome mapping.</title>
        <authorList>
            <person name="Nishida H."/>
            <person name="Kondo S."/>
            <person name="Matsumoto T."/>
            <person name="Suzuki Y."/>
            <person name="Yoshikawa H."/>
            <person name="Taylor T.D."/>
            <person name="Sugiyama J."/>
        </authorList>
    </citation>
    <scope>NUCLEOTIDE SEQUENCE [LARGE SCALE GENOMIC DNA]</scope>
    <source>
        <strain evidence="2">CBS 9802 / IAM 14324 / JCM 22182 / KY 12970</strain>
    </source>
</reference>
<reference evidence="1 2" key="1">
    <citation type="journal article" date="2011" name="J. Gen. Appl. Microbiol.">
        <title>Draft genome sequencing of the enigmatic basidiomycete Mixia osmundae.</title>
        <authorList>
            <person name="Nishida H."/>
            <person name="Nagatsuka Y."/>
            <person name="Sugiyama J."/>
        </authorList>
    </citation>
    <scope>NUCLEOTIDE SEQUENCE [LARGE SCALE GENOMIC DNA]</scope>
    <source>
        <strain evidence="2">CBS 9802 / IAM 14324 / JCM 22182 / KY 12970</strain>
    </source>
</reference>
<sequence>MPRRDINLTKFLLRSILRDLRQTRPLPVLHDGQDYIGTECVRTTSRKIRYLCDHLSALWVLISSDLSKQSINLASSFCRLLTGTSISPGR</sequence>
<dbReference type="Proteomes" id="UP000009131">
    <property type="component" value="Unassembled WGS sequence"/>
</dbReference>
<keyword evidence="2" id="KW-1185">Reference proteome</keyword>
<dbReference type="HOGENOM" id="CLU_2441336_0_0_1"/>
<comment type="caution">
    <text evidence="1">The sequence shown here is derived from an EMBL/GenBank/DDBJ whole genome shotgun (WGS) entry which is preliminary data.</text>
</comment>
<organism evidence="1 2">
    <name type="scientific">Mixia osmundae (strain CBS 9802 / IAM 14324 / JCM 22182 / KY 12970)</name>
    <dbReference type="NCBI Taxonomy" id="764103"/>
    <lineage>
        <taxon>Eukaryota</taxon>
        <taxon>Fungi</taxon>
        <taxon>Dikarya</taxon>
        <taxon>Basidiomycota</taxon>
        <taxon>Pucciniomycotina</taxon>
        <taxon>Mixiomycetes</taxon>
        <taxon>Mixiales</taxon>
        <taxon>Mixiaceae</taxon>
        <taxon>Mixia</taxon>
    </lineage>
</organism>
<accession>G7E256</accession>
<dbReference type="InParanoid" id="G7E256"/>
<dbReference type="AlphaFoldDB" id="G7E256"/>
<name>G7E256_MIXOS</name>
<protein>
    <submittedName>
        <fullName evidence="1">Uncharacterized protein</fullName>
    </submittedName>
</protein>
<dbReference type="EMBL" id="BABT02000110">
    <property type="protein sequence ID" value="GAA96916.1"/>
    <property type="molecule type" value="Genomic_DNA"/>
</dbReference>
<evidence type="ECO:0000313" key="2">
    <source>
        <dbReference type="Proteomes" id="UP000009131"/>
    </source>
</evidence>
<dbReference type="RefSeq" id="XP_014565363.1">
    <property type="nucleotide sequence ID" value="XM_014709877.1"/>
</dbReference>
<gene>
    <name evidence="1" type="primary">Mo03590</name>
    <name evidence="1" type="ORF">E5Q_03590</name>
</gene>
<evidence type="ECO:0000313" key="1">
    <source>
        <dbReference type="EMBL" id="GAA96916.1"/>
    </source>
</evidence>
<proteinExistence type="predicted"/>